<evidence type="ECO:0000256" key="2">
    <source>
        <dbReference type="SAM" id="MobiDB-lite"/>
    </source>
</evidence>
<dbReference type="GO" id="GO:0000981">
    <property type="term" value="F:DNA-binding transcription factor activity, RNA polymerase II-specific"/>
    <property type="evidence" value="ECO:0007669"/>
    <property type="project" value="TreeGrafter"/>
</dbReference>
<feature type="region of interest" description="Disordered" evidence="2">
    <location>
        <begin position="379"/>
        <end position="426"/>
    </location>
</feature>
<feature type="signal peptide" evidence="3">
    <location>
        <begin position="1"/>
        <end position="20"/>
    </location>
</feature>
<protein>
    <recommendedName>
        <fullName evidence="4">C2H2-type domain-containing protein</fullName>
    </recommendedName>
</protein>
<keyword evidence="1" id="KW-0863">Zinc-finger</keyword>
<dbReference type="Proteomes" id="UP000267029">
    <property type="component" value="Unassembled WGS sequence"/>
</dbReference>
<sequence>MGSNAPPVLLPLLFPACANGQPPKEAEGSAIDLSVRTTSSPPSFPNTVSAGGVGMLDGGITASRGLPFFCSAPLHGNSQASLFPFPPEAFQLSSNIAQCKANKNICNADDKEFLVMVRVRQCPITPKDYIPLLDLYSRSQISSTSVEQSELLKKFSSFHECGNPHCRTAGHREHFHCTHCEKVINRREETIRHLKWHKKREESLQFGFMRYSPGDDCGVSSCTHNMKQTHYHCLRPNCSKIYISTSDVQMHANYHRKDAVILQEGFQRFRAAEDCGSNDCPFSSERTTHFHCRRPGCNFTFKNKADMEKHKNHHQKNDAIAKDGFRKYTKSEHCKYLGCKYSGIMNHIHCIRPGCDYIVHSASQISSHKRKHERRELLTFPSPVASQPHQITPTSFENGSDVTTTPSTTTTTPKLSPQPGSPLVDPQTITSTARILQRVTKISEVCWHKFQNPGFKHLHDDVDTETADEVLQDVLPSLKVFKDGQSCDSQQCSLNGTDMEHFHCYRTGCMDVVDADANEEETHGGSAVECPTLSSGDMDAWREHWFTHAWQSTLAVIGYSRCSGGSCGLGVAGKDHLHCYLWPNCTFTAEVSSTPPSLMRHLARHDHHFAAVQVKEQATSLPVEPGATQRKRGRPPKHSRDIHVPRLEVSPDKCADPTPHVELTMEDFLTNKPDMIAGGAKFYQSDGPACVDRCCPFHAGRQAHFHCIRPRCHMATASLFVLNTHRREFHAQVTIEPGYDYFDRSIDCRRPSCYAKKDTNHFHCLRLRCGYSFVRVGKMQQHTALHEGGGGGGGGGGGSVVEARSLNHALPLFPPLGMGRDGTVPDLVPFLVNFIRGQLGPIKMDSTNSTTTTTTTELESYEEKMEWTESAAAAEMSILEANNKSPDETEEEDGKKSASPSEPPEELWAPSAQ</sequence>
<dbReference type="PROSITE" id="PS50157">
    <property type="entry name" value="ZINC_FINGER_C2H2_2"/>
    <property type="match status" value="3"/>
</dbReference>
<dbReference type="OrthoDB" id="10063916at2759"/>
<dbReference type="PANTHER" id="PTHR12451:SF0">
    <property type="entry name" value="ZINC FINGER PROTEIN CASTOR HOMOLOG 1"/>
    <property type="match status" value="1"/>
</dbReference>
<dbReference type="InterPro" id="IPR013087">
    <property type="entry name" value="Znf_C2H2_type"/>
</dbReference>
<keyword evidence="6" id="KW-1185">Reference proteome</keyword>
<feature type="domain" description="C2H2-type" evidence="4">
    <location>
        <begin position="762"/>
        <end position="788"/>
    </location>
</feature>
<reference evidence="5 6" key="1">
    <citation type="submission" date="2018-10" db="EMBL/GenBank/DDBJ databases">
        <authorList>
            <consortium name="Pathogen Informatics"/>
        </authorList>
    </citation>
    <scope>NUCLEOTIDE SEQUENCE [LARGE SCALE GENOMIC DNA]</scope>
</reference>
<feature type="domain" description="C2H2-type" evidence="4">
    <location>
        <begin position="290"/>
        <end position="319"/>
    </location>
</feature>
<feature type="region of interest" description="Disordered" evidence="2">
    <location>
        <begin position="617"/>
        <end position="641"/>
    </location>
</feature>
<dbReference type="InterPro" id="IPR040373">
    <property type="entry name" value="CASZ1"/>
</dbReference>
<dbReference type="PANTHER" id="PTHR12451">
    <property type="entry name" value="TRANSCRIPTION FACTOR CASTOR PROTEIN MING -RELATED"/>
    <property type="match status" value="1"/>
</dbReference>
<evidence type="ECO:0000313" key="6">
    <source>
        <dbReference type="Proteomes" id="UP000267029"/>
    </source>
</evidence>
<feature type="region of interest" description="Disordered" evidence="2">
    <location>
        <begin position="841"/>
        <end position="913"/>
    </location>
</feature>
<feature type="chain" id="PRO_5018229310" description="C2H2-type domain-containing protein" evidence="3">
    <location>
        <begin position="21"/>
        <end position="913"/>
    </location>
</feature>
<dbReference type="GO" id="GO:0045944">
    <property type="term" value="P:positive regulation of transcription by RNA polymerase II"/>
    <property type="evidence" value="ECO:0007669"/>
    <property type="project" value="TreeGrafter"/>
</dbReference>
<dbReference type="AlphaFoldDB" id="A0A3P6HQU9"/>
<dbReference type="STRING" id="53468.A0A3P6HQU9"/>
<dbReference type="EMBL" id="UXSR01005358">
    <property type="protein sequence ID" value="VDD81385.1"/>
    <property type="molecule type" value="Genomic_DNA"/>
</dbReference>
<dbReference type="SMART" id="SM00355">
    <property type="entry name" value="ZnF_C2H2"/>
    <property type="match status" value="7"/>
</dbReference>
<dbReference type="PROSITE" id="PS00028">
    <property type="entry name" value="ZINC_FINGER_C2H2_1"/>
    <property type="match status" value="4"/>
</dbReference>
<keyword evidence="1" id="KW-0479">Metal-binding</keyword>
<dbReference type="GO" id="GO:0045664">
    <property type="term" value="P:regulation of neuron differentiation"/>
    <property type="evidence" value="ECO:0007669"/>
    <property type="project" value="TreeGrafter"/>
</dbReference>
<name>A0A3P6HQU9_MESCO</name>
<feature type="compositionally biased region" description="Polar residues" evidence="2">
    <location>
        <begin position="384"/>
        <end position="402"/>
    </location>
</feature>
<evidence type="ECO:0000313" key="5">
    <source>
        <dbReference type="EMBL" id="VDD81385.1"/>
    </source>
</evidence>
<accession>A0A3P6HQU9</accession>
<feature type="compositionally biased region" description="Low complexity" evidence="2">
    <location>
        <begin position="403"/>
        <end position="413"/>
    </location>
</feature>
<dbReference type="GO" id="GO:0008270">
    <property type="term" value="F:zinc ion binding"/>
    <property type="evidence" value="ECO:0007669"/>
    <property type="project" value="UniProtKB-KW"/>
</dbReference>
<dbReference type="GO" id="GO:0000977">
    <property type="term" value="F:RNA polymerase II transcription regulatory region sequence-specific DNA binding"/>
    <property type="evidence" value="ECO:0007669"/>
    <property type="project" value="TreeGrafter"/>
</dbReference>
<evidence type="ECO:0000256" key="1">
    <source>
        <dbReference type="PROSITE-ProRule" id="PRU00042"/>
    </source>
</evidence>
<evidence type="ECO:0000259" key="4">
    <source>
        <dbReference type="PROSITE" id="PS50157"/>
    </source>
</evidence>
<feature type="domain" description="C2H2-type" evidence="4">
    <location>
        <begin position="175"/>
        <end position="202"/>
    </location>
</feature>
<dbReference type="GO" id="GO:0005634">
    <property type="term" value="C:nucleus"/>
    <property type="evidence" value="ECO:0007669"/>
    <property type="project" value="TreeGrafter"/>
</dbReference>
<evidence type="ECO:0000256" key="3">
    <source>
        <dbReference type="SAM" id="SignalP"/>
    </source>
</evidence>
<keyword evidence="3" id="KW-0732">Signal</keyword>
<organism evidence="5 6">
    <name type="scientific">Mesocestoides corti</name>
    <name type="common">Flatworm</name>
    <dbReference type="NCBI Taxonomy" id="53468"/>
    <lineage>
        <taxon>Eukaryota</taxon>
        <taxon>Metazoa</taxon>
        <taxon>Spiralia</taxon>
        <taxon>Lophotrochozoa</taxon>
        <taxon>Platyhelminthes</taxon>
        <taxon>Cestoda</taxon>
        <taxon>Eucestoda</taxon>
        <taxon>Cyclophyllidea</taxon>
        <taxon>Mesocestoididae</taxon>
        <taxon>Mesocestoides</taxon>
    </lineage>
</organism>
<keyword evidence="1" id="KW-0862">Zinc</keyword>
<proteinExistence type="predicted"/>
<gene>
    <name evidence="5" type="ORF">MCOS_LOCUS7388</name>
</gene>